<dbReference type="Proteomes" id="UP000242367">
    <property type="component" value="Unassembled WGS sequence"/>
</dbReference>
<accession>A0A2P4UAV3</accession>
<keyword evidence="3" id="KW-1185">Reference proteome</keyword>
<protein>
    <recommendedName>
        <fullName evidence="1">DUF3616 domain-containing protein</fullName>
    </recommendedName>
</protein>
<organism evidence="2 3">
    <name type="scientific">Actinomadura rubteroloni</name>
    <dbReference type="NCBI Taxonomy" id="1926885"/>
    <lineage>
        <taxon>Bacteria</taxon>
        <taxon>Bacillati</taxon>
        <taxon>Actinomycetota</taxon>
        <taxon>Actinomycetes</taxon>
        <taxon>Streptosporangiales</taxon>
        <taxon>Thermomonosporaceae</taxon>
        <taxon>Actinomadura</taxon>
    </lineage>
</organism>
<feature type="domain" description="DUF3616" evidence="1">
    <location>
        <begin position="23"/>
        <end position="350"/>
    </location>
</feature>
<name>A0A2P4UAV3_9ACTN</name>
<sequence length="356" mass="37846">MIVERRVELRFEDESRANETHTNLSAVRRDGDCLWVAGDETATVERLTAVTGADGRVTAYTGHRTVALADFVPLPAGAEEEADIEGLAVHGGWLWAVGSHSLKRKRIKDGQSDRKARRRLATVVREDNRYVLARIPLATGADGMPEAVARDGDRTAAALGLDKDSVADLLADDPHLAPFLAIPSKDNGLDVEGVAVHGDRLYLGLRGPVLRGWAVLVEIRPGPHPADPRRLVALPFGDDGERYRTHFLDLGGLGIRDLCPDGDDLLILTGPSMALSGPVRVVRWAGAAHADAPGVLRGDALTVLGDLPHGDGEDHAEGIAVLERSGAGTRLLVVYDSPAAARLTGPGILADVVLLP</sequence>
<dbReference type="AlphaFoldDB" id="A0A2P4UAV3"/>
<evidence type="ECO:0000259" key="1">
    <source>
        <dbReference type="Pfam" id="PF12275"/>
    </source>
</evidence>
<proteinExistence type="predicted"/>
<evidence type="ECO:0000313" key="2">
    <source>
        <dbReference type="EMBL" id="POM22184.1"/>
    </source>
</evidence>
<dbReference type="Pfam" id="PF12275">
    <property type="entry name" value="DUF3616"/>
    <property type="match status" value="1"/>
</dbReference>
<evidence type="ECO:0000313" key="3">
    <source>
        <dbReference type="Proteomes" id="UP000242367"/>
    </source>
</evidence>
<reference evidence="2 3" key="1">
    <citation type="journal article" date="2017" name="Chemistry">
        <title>Isolation, Biosynthesis and Chemical Modifications of Rubterolones A-F: Rare Tropolone Alkaloids from Actinomadura sp. 5-2.</title>
        <authorList>
            <person name="Guo H."/>
            <person name="Benndorf R."/>
            <person name="Leichnitz D."/>
            <person name="Klassen J.L."/>
            <person name="Vollmers J."/>
            <person name="Gorls H."/>
            <person name="Steinacker M."/>
            <person name="Weigel C."/>
            <person name="Dahse H.M."/>
            <person name="Kaster A.K."/>
            <person name="de Beer Z.W."/>
            <person name="Poulsen M."/>
            <person name="Beemelmanns C."/>
        </authorList>
    </citation>
    <scope>NUCLEOTIDE SEQUENCE [LARGE SCALE GENOMIC DNA]</scope>
    <source>
        <strain evidence="2 3">5-2</strain>
    </source>
</reference>
<gene>
    <name evidence="2" type="ORF">BTM25_55960</name>
</gene>
<dbReference type="InterPro" id="IPR022060">
    <property type="entry name" value="DUF3616"/>
</dbReference>
<dbReference type="EMBL" id="MTBP01000006">
    <property type="protein sequence ID" value="POM22184.1"/>
    <property type="molecule type" value="Genomic_DNA"/>
</dbReference>
<comment type="caution">
    <text evidence="2">The sequence shown here is derived from an EMBL/GenBank/DDBJ whole genome shotgun (WGS) entry which is preliminary data.</text>
</comment>
<dbReference type="RefSeq" id="WP_103566600.1">
    <property type="nucleotide sequence ID" value="NZ_MTBP01000006.1"/>
</dbReference>